<protein>
    <recommendedName>
        <fullName evidence="10">DNA 5'-3' helicase</fullName>
        <ecNumber evidence="10">5.6.2.3</ecNumber>
    </recommendedName>
</protein>
<evidence type="ECO:0000256" key="6">
    <source>
        <dbReference type="ARBA" id="ARBA00022806"/>
    </source>
</evidence>
<dbReference type="InterPro" id="IPR036185">
    <property type="entry name" value="DNA_heli_DnaB-like_N_sf"/>
</dbReference>
<comment type="similarity">
    <text evidence="1">Belongs to the helicase family. DnaB subfamily.</text>
</comment>
<evidence type="ECO:0000256" key="2">
    <source>
        <dbReference type="ARBA" id="ARBA00022515"/>
    </source>
</evidence>
<reference evidence="14" key="1">
    <citation type="submission" date="2020-05" db="EMBL/GenBank/DDBJ databases">
        <authorList>
            <person name="Chiriac C."/>
            <person name="Salcher M."/>
            <person name="Ghai R."/>
            <person name="Kavagutti S V."/>
        </authorList>
    </citation>
    <scope>NUCLEOTIDE SEQUENCE</scope>
</reference>
<dbReference type="Pfam" id="PF00772">
    <property type="entry name" value="DnaB"/>
    <property type="match status" value="1"/>
</dbReference>
<evidence type="ECO:0000256" key="1">
    <source>
        <dbReference type="ARBA" id="ARBA00008428"/>
    </source>
</evidence>
<dbReference type="EMBL" id="CAEZUX010000031">
    <property type="protein sequence ID" value="CAB4611123.1"/>
    <property type="molecule type" value="Genomic_DNA"/>
</dbReference>
<dbReference type="InterPro" id="IPR016136">
    <property type="entry name" value="DNA_helicase_N/primase_C"/>
</dbReference>
<dbReference type="InterPro" id="IPR007694">
    <property type="entry name" value="DNA_helicase_DnaB-like_C"/>
</dbReference>
<evidence type="ECO:0000256" key="12">
    <source>
        <dbReference type="SAM" id="MobiDB-lite"/>
    </source>
</evidence>
<sequence>MTDYSDRPERSNNRPAPRTDSRTPPHNLDAEASLLGAMLLDENPVGLAIEQQLDASDFYKPAHGHVFAAIKSLSGIGEAIDAVTVSEELRRSNLLDDLGGLNFLQELQNATPSISSAGRYIKIVRDTATLRRLIKGASDIADLGYSAPADIRIAIDKAEQIVFDIGDEQLTDSLQKLNDLTEEALKILEQRFDAGNDITGVKTGYTKLDKLLSGMQPGTLNIVGARPAMGKSAFALGMAVSAARTTNRPVLFFSLEMSNTELTQRILSAEAQVDSERMRSGRLQEADWTKITHAMGRLVIPLYIDDTPQISVMQIRQKLRRIAVSDAAPAMVVIDYLQLMGGGTHESRQLEVAEISRGLKMLSREFSIPVVALSQLSRNIEQRQDRRPVLSDLRESGALEQDADVIMFLYREEAANPEAKSNDKGFADVIVSKHRSGPTGEIRLLFNKAYTQFVDEPE</sequence>
<dbReference type="GO" id="GO:0043139">
    <property type="term" value="F:5'-3' DNA helicase activity"/>
    <property type="evidence" value="ECO:0007669"/>
    <property type="project" value="UniProtKB-EC"/>
</dbReference>
<evidence type="ECO:0000256" key="11">
    <source>
        <dbReference type="ARBA" id="ARBA00048954"/>
    </source>
</evidence>
<dbReference type="PROSITE" id="PS51199">
    <property type="entry name" value="SF4_HELICASE"/>
    <property type="match status" value="1"/>
</dbReference>
<dbReference type="Gene3D" id="1.10.860.10">
    <property type="entry name" value="DNAb Helicase, Chain A"/>
    <property type="match status" value="1"/>
</dbReference>
<keyword evidence="4" id="KW-0547">Nucleotide-binding</keyword>
<keyword evidence="5" id="KW-0378">Hydrolase</keyword>
<keyword evidence="9" id="KW-0413">Isomerase</keyword>
<gene>
    <name evidence="14" type="ORF">UFOPK1874_00426</name>
</gene>
<evidence type="ECO:0000313" key="14">
    <source>
        <dbReference type="EMBL" id="CAB4611123.1"/>
    </source>
</evidence>
<evidence type="ECO:0000256" key="10">
    <source>
        <dbReference type="ARBA" id="ARBA00044969"/>
    </source>
</evidence>
<dbReference type="SUPFAM" id="SSF52540">
    <property type="entry name" value="P-loop containing nucleoside triphosphate hydrolases"/>
    <property type="match status" value="1"/>
</dbReference>
<proteinExistence type="inferred from homology"/>
<dbReference type="PANTHER" id="PTHR30153">
    <property type="entry name" value="REPLICATIVE DNA HELICASE DNAB"/>
    <property type="match status" value="1"/>
</dbReference>
<dbReference type="InterPro" id="IPR027417">
    <property type="entry name" value="P-loop_NTPase"/>
</dbReference>
<dbReference type="GO" id="GO:0006269">
    <property type="term" value="P:DNA replication, synthesis of primer"/>
    <property type="evidence" value="ECO:0007669"/>
    <property type="project" value="UniProtKB-KW"/>
</dbReference>
<dbReference type="Gene3D" id="3.40.50.300">
    <property type="entry name" value="P-loop containing nucleotide triphosphate hydrolases"/>
    <property type="match status" value="1"/>
</dbReference>
<name>A0A6J6HEZ8_9ZZZZ</name>
<dbReference type="GO" id="GO:0016787">
    <property type="term" value="F:hydrolase activity"/>
    <property type="evidence" value="ECO:0007669"/>
    <property type="project" value="UniProtKB-KW"/>
</dbReference>
<keyword evidence="3" id="KW-0235">DNA replication</keyword>
<dbReference type="EC" id="5.6.2.3" evidence="10"/>
<evidence type="ECO:0000256" key="4">
    <source>
        <dbReference type="ARBA" id="ARBA00022741"/>
    </source>
</evidence>
<evidence type="ECO:0000259" key="13">
    <source>
        <dbReference type="PROSITE" id="PS51199"/>
    </source>
</evidence>
<dbReference type="GO" id="GO:0005524">
    <property type="term" value="F:ATP binding"/>
    <property type="evidence" value="ECO:0007669"/>
    <property type="project" value="UniProtKB-KW"/>
</dbReference>
<feature type="region of interest" description="Disordered" evidence="12">
    <location>
        <begin position="1"/>
        <end position="26"/>
    </location>
</feature>
<dbReference type="CDD" id="cd00984">
    <property type="entry name" value="DnaB_C"/>
    <property type="match status" value="1"/>
</dbReference>
<evidence type="ECO:0000256" key="9">
    <source>
        <dbReference type="ARBA" id="ARBA00023235"/>
    </source>
</evidence>
<keyword evidence="6" id="KW-0347">Helicase</keyword>
<dbReference type="InterPro" id="IPR007693">
    <property type="entry name" value="DNA_helicase_DnaB-like_N"/>
</dbReference>
<evidence type="ECO:0000256" key="3">
    <source>
        <dbReference type="ARBA" id="ARBA00022705"/>
    </source>
</evidence>
<dbReference type="InterPro" id="IPR007692">
    <property type="entry name" value="DNA_helicase_DnaB"/>
</dbReference>
<dbReference type="FunFam" id="3.40.50.300:FF:000351">
    <property type="entry name" value="Replicative DNA helicase"/>
    <property type="match status" value="1"/>
</dbReference>
<dbReference type="GO" id="GO:0005829">
    <property type="term" value="C:cytosol"/>
    <property type="evidence" value="ECO:0007669"/>
    <property type="project" value="TreeGrafter"/>
</dbReference>
<dbReference type="AlphaFoldDB" id="A0A6J6HEZ8"/>
<feature type="domain" description="SF4 helicase" evidence="13">
    <location>
        <begin position="194"/>
        <end position="458"/>
    </location>
</feature>
<dbReference type="NCBIfam" id="TIGR00665">
    <property type="entry name" value="DnaB"/>
    <property type="match status" value="1"/>
</dbReference>
<keyword evidence="7" id="KW-0067">ATP-binding</keyword>
<dbReference type="Pfam" id="PF03796">
    <property type="entry name" value="DnaB_C"/>
    <property type="match status" value="1"/>
</dbReference>
<comment type="catalytic activity">
    <reaction evidence="11">
        <text>ATP + H2O = ADP + phosphate + H(+)</text>
        <dbReference type="Rhea" id="RHEA:13065"/>
        <dbReference type="ChEBI" id="CHEBI:15377"/>
        <dbReference type="ChEBI" id="CHEBI:15378"/>
        <dbReference type="ChEBI" id="CHEBI:30616"/>
        <dbReference type="ChEBI" id="CHEBI:43474"/>
        <dbReference type="ChEBI" id="CHEBI:456216"/>
        <dbReference type="EC" id="5.6.2.3"/>
    </reaction>
</comment>
<keyword evidence="2" id="KW-0639">Primosome</keyword>
<dbReference type="PANTHER" id="PTHR30153:SF2">
    <property type="entry name" value="REPLICATIVE DNA HELICASE"/>
    <property type="match status" value="1"/>
</dbReference>
<organism evidence="14">
    <name type="scientific">freshwater metagenome</name>
    <dbReference type="NCBI Taxonomy" id="449393"/>
    <lineage>
        <taxon>unclassified sequences</taxon>
        <taxon>metagenomes</taxon>
        <taxon>ecological metagenomes</taxon>
    </lineage>
</organism>
<keyword evidence="8" id="KW-0238">DNA-binding</keyword>
<feature type="compositionally biased region" description="Basic and acidic residues" evidence="12">
    <location>
        <begin position="1"/>
        <end position="23"/>
    </location>
</feature>
<accession>A0A6J6HEZ8</accession>
<dbReference type="GO" id="GO:1990077">
    <property type="term" value="C:primosome complex"/>
    <property type="evidence" value="ECO:0007669"/>
    <property type="project" value="UniProtKB-KW"/>
</dbReference>
<evidence type="ECO:0000256" key="5">
    <source>
        <dbReference type="ARBA" id="ARBA00022801"/>
    </source>
</evidence>
<dbReference type="SUPFAM" id="SSF48024">
    <property type="entry name" value="N-terminal domain of DnaB helicase"/>
    <property type="match status" value="1"/>
</dbReference>
<dbReference type="GO" id="GO:0003677">
    <property type="term" value="F:DNA binding"/>
    <property type="evidence" value="ECO:0007669"/>
    <property type="project" value="UniProtKB-KW"/>
</dbReference>
<evidence type="ECO:0000256" key="7">
    <source>
        <dbReference type="ARBA" id="ARBA00022840"/>
    </source>
</evidence>
<evidence type="ECO:0000256" key="8">
    <source>
        <dbReference type="ARBA" id="ARBA00023125"/>
    </source>
</evidence>